<accession>A0A397B8Z1</accession>
<name>A0A397B8Z1_APHAT</name>
<sequence length="163" mass="18493">MSFKKRGIALLQHKSIRKATGDLSVSYIVVRNWKRVSDKIDKFKCNKKSTNLRGADRPPVLPEPDALLHTRAEFAVSFHAKHATTADDCVYKVDETGIQYDMPPRYIWSKKGGTPKLSKGEKHSYRMTAVLMYARFRQTQLPTANLSMSRSWLLSSAICVTCV</sequence>
<protein>
    <recommendedName>
        <fullName evidence="3">DDE-1 domain-containing protein</fullName>
    </recommendedName>
</protein>
<evidence type="ECO:0000313" key="1">
    <source>
        <dbReference type="EMBL" id="RHY15239.1"/>
    </source>
</evidence>
<organism evidence="1 2">
    <name type="scientific">Aphanomyces astaci</name>
    <name type="common">Crayfish plague agent</name>
    <dbReference type="NCBI Taxonomy" id="112090"/>
    <lineage>
        <taxon>Eukaryota</taxon>
        <taxon>Sar</taxon>
        <taxon>Stramenopiles</taxon>
        <taxon>Oomycota</taxon>
        <taxon>Saprolegniomycetes</taxon>
        <taxon>Saprolegniales</taxon>
        <taxon>Verrucalvaceae</taxon>
        <taxon>Aphanomyces</taxon>
    </lineage>
</organism>
<gene>
    <name evidence="1" type="ORF">DYB36_009582</name>
</gene>
<dbReference type="Proteomes" id="UP000265427">
    <property type="component" value="Unassembled WGS sequence"/>
</dbReference>
<dbReference type="EMBL" id="QUSZ01004246">
    <property type="protein sequence ID" value="RHY15239.1"/>
    <property type="molecule type" value="Genomic_DNA"/>
</dbReference>
<evidence type="ECO:0000313" key="2">
    <source>
        <dbReference type="Proteomes" id="UP000265427"/>
    </source>
</evidence>
<proteinExistence type="predicted"/>
<dbReference type="AlphaFoldDB" id="A0A397B8Z1"/>
<comment type="caution">
    <text evidence="1">The sequence shown here is derived from an EMBL/GenBank/DDBJ whole genome shotgun (WGS) entry which is preliminary data.</text>
</comment>
<reference evidence="1 2" key="1">
    <citation type="submission" date="2018-08" db="EMBL/GenBank/DDBJ databases">
        <title>Aphanomyces genome sequencing and annotation.</title>
        <authorList>
            <person name="Minardi D."/>
            <person name="Oidtmann B."/>
            <person name="Van Der Giezen M."/>
            <person name="Studholme D.J."/>
        </authorList>
    </citation>
    <scope>NUCLEOTIDE SEQUENCE [LARGE SCALE GENOMIC DNA]</scope>
    <source>
        <strain evidence="1 2">Kv</strain>
    </source>
</reference>
<evidence type="ECO:0008006" key="3">
    <source>
        <dbReference type="Google" id="ProtNLM"/>
    </source>
</evidence>